<dbReference type="Pfam" id="PF01061">
    <property type="entry name" value="ABC2_membrane"/>
    <property type="match status" value="1"/>
</dbReference>
<comment type="subcellular location">
    <subcellularLocation>
        <location evidence="1">Membrane</location>
        <topology evidence="1">Multi-pass membrane protein</topology>
    </subcellularLocation>
</comment>
<feature type="transmembrane region" description="Helical" evidence="5">
    <location>
        <begin position="54"/>
        <end position="79"/>
    </location>
</feature>
<feature type="transmembrane region" description="Helical" evidence="5">
    <location>
        <begin position="162"/>
        <end position="182"/>
    </location>
</feature>
<dbReference type="GO" id="GO:0140359">
    <property type="term" value="F:ABC-type transporter activity"/>
    <property type="evidence" value="ECO:0007669"/>
    <property type="project" value="InterPro"/>
</dbReference>
<feature type="transmembrane region" description="Helical" evidence="5">
    <location>
        <begin position="100"/>
        <end position="126"/>
    </location>
</feature>
<evidence type="ECO:0000256" key="1">
    <source>
        <dbReference type="ARBA" id="ARBA00004141"/>
    </source>
</evidence>
<dbReference type="GO" id="GO:0016020">
    <property type="term" value="C:membrane"/>
    <property type="evidence" value="ECO:0007669"/>
    <property type="project" value="UniProtKB-SubCell"/>
</dbReference>
<proteinExistence type="predicted"/>
<keyword evidence="4 5" id="KW-0472">Membrane</keyword>
<evidence type="ECO:0000313" key="7">
    <source>
        <dbReference type="EMBL" id="HII74554.1"/>
    </source>
</evidence>
<feature type="transmembrane region" description="Helical" evidence="5">
    <location>
        <begin position="132"/>
        <end position="155"/>
    </location>
</feature>
<dbReference type="Proteomes" id="UP000646844">
    <property type="component" value="Unassembled WGS sequence"/>
</dbReference>
<evidence type="ECO:0000256" key="4">
    <source>
        <dbReference type="ARBA" id="ARBA00023136"/>
    </source>
</evidence>
<gene>
    <name evidence="7" type="ORF">HA332_09310</name>
</gene>
<comment type="caution">
    <text evidence="7">The sequence shown here is derived from an EMBL/GenBank/DDBJ whole genome shotgun (WGS) entry which is preliminary data.</text>
</comment>
<evidence type="ECO:0000259" key="6">
    <source>
        <dbReference type="Pfam" id="PF01061"/>
    </source>
</evidence>
<keyword evidence="3 5" id="KW-1133">Transmembrane helix</keyword>
<keyword evidence="2 5" id="KW-0812">Transmembrane</keyword>
<protein>
    <submittedName>
        <fullName evidence="7">ABC transporter permease</fullName>
    </submittedName>
</protein>
<dbReference type="PANTHER" id="PTHR43229">
    <property type="entry name" value="NODULATION PROTEIN J"/>
    <property type="match status" value="1"/>
</dbReference>
<evidence type="ECO:0000256" key="2">
    <source>
        <dbReference type="ARBA" id="ARBA00022692"/>
    </source>
</evidence>
<dbReference type="InterPro" id="IPR013525">
    <property type="entry name" value="ABC2_TM"/>
</dbReference>
<evidence type="ECO:0000256" key="5">
    <source>
        <dbReference type="SAM" id="Phobius"/>
    </source>
</evidence>
<feature type="transmembrane region" description="Helical" evidence="5">
    <location>
        <begin position="27"/>
        <end position="48"/>
    </location>
</feature>
<sequence>MRVRDLKKIDFLIAFIKFYGVSSIKRGFIYVLTYMAIPLAELFLIYMISKGIFLGYGIIGGLVTVIATNGLSSTADFAYLRLEVKLQDLLVSSEVTPNDYILGLMLSNLVYSLPGIIVYVLLSLIFKLFNPIMILILLLLLFNTSAIGFFISTLIPHMRYSWGIGGLLSTFLSIIPPIFYPYYLLPKVFFYILYPLPTTLSALIIQNYSGLITLSNSLLAFSWILLVVETLIFYYISLKYSRWRSV</sequence>
<dbReference type="OMA" id="AWINGWI"/>
<dbReference type="RefSeq" id="WP_010980530.1">
    <property type="nucleotide sequence ID" value="NZ_BAABQO010000010.1"/>
</dbReference>
<dbReference type="GeneID" id="1460528"/>
<dbReference type="EMBL" id="DUJO01000047">
    <property type="protein sequence ID" value="HII74554.1"/>
    <property type="molecule type" value="Genomic_DNA"/>
</dbReference>
<reference evidence="7" key="1">
    <citation type="journal article" date="2020" name="bioRxiv">
        <title>A rank-normalized archaeal taxonomy based on genome phylogeny resolves widespread incomplete and uneven classifications.</title>
        <authorList>
            <person name="Rinke C."/>
            <person name="Chuvochina M."/>
            <person name="Mussig A.J."/>
            <person name="Chaumeil P.-A."/>
            <person name="Waite D.W."/>
            <person name="Whitman W.B."/>
            <person name="Parks D.H."/>
            <person name="Hugenholtz P."/>
        </authorList>
    </citation>
    <scope>NUCLEOTIDE SEQUENCE</scope>
    <source>
        <strain evidence="7">UBA8838</strain>
    </source>
</reference>
<feature type="transmembrane region" description="Helical" evidence="5">
    <location>
        <begin position="188"/>
        <end position="205"/>
    </location>
</feature>
<evidence type="ECO:0000256" key="3">
    <source>
        <dbReference type="ARBA" id="ARBA00022989"/>
    </source>
</evidence>
<feature type="transmembrane region" description="Helical" evidence="5">
    <location>
        <begin position="217"/>
        <end position="236"/>
    </location>
</feature>
<dbReference type="AlphaFoldDB" id="A0A832WTP2"/>
<dbReference type="InterPro" id="IPR051784">
    <property type="entry name" value="Nod_factor_ABC_transporter"/>
</dbReference>
<feature type="domain" description="ABC-2 type transporter transmembrane" evidence="6">
    <location>
        <begin position="26"/>
        <end position="199"/>
    </location>
</feature>
<dbReference type="PANTHER" id="PTHR43229:SF3">
    <property type="entry name" value="ABC-TYPE MULTIDRUG TRANSPORT SYSTEM, PERMEASE COMPONENT"/>
    <property type="match status" value="1"/>
</dbReference>
<name>A0A832WTP2_9CREN</name>
<evidence type="ECO:0000313" key="8">
    <source>
        <dbReference type="Proteomes" id="UP000646844"/>
    </source>
</evidence>
<accession>A0A832WTP2</accession>
<organism evidence="7 8">
    <name type="scientific">Sulfurisphaera tokodaii</name>
    <dbReference type="NCBI Taxonomy" id="111955"/>
    <lineage>
        <taxon>Archaea</taxon>
        <taxon>Thermoproteota</taxon>
        <taxon>Thermoprotei</taxon>
        <taxon>Sulfolobales</taxon>
        <taxon>Sulfolobaceae</taxon>
        <taxon>Sulfurisphaera</taxon>
    </lineage>
</organism>